<name>A0A9N9GL23_9GLOM</name>
<keyword evidence="1" id="KW-0694">RNA-binding</keyword>
<dbReference type="Gene3D" id="1.10.3090.10">
    <property type="entry name" value="cca-adding enzyme, domain 2"/>
    <property type="match status" value="1"/>
</dbReference>
<dbReference type="GO" id="GO:0001680">
    <property type="term" value="P:tRNA 3'-terminal CCA addition"/>
    <property type="evidence" value="ECO:0007669"/>
    <property type="project" value="TreeGrafter"/>
</dbReference>
<dbReference type="GO" id="GO:0003723">
    <property type="term" value="F:RNA binding"/>
    <property type="evidence" value="ECO:0007669"/>
    <property type="project" value="UniProtKB-KW"/>
</dbReference>
<dbReference type="GO" id="GO:0052927">
    <property type="term" value="F:CC tRNA cytidylyltransferase activity"/>
    <property type="evidence" value="ECO:0007669"/>
    <property type="project" value="TreeGrafter"/>
</dbReference>
<proteinExistence type="predicted"/>
<keyword evidence="3" id="KW-1185">Reference proteome</keyword>
<evidence type="ECO:0000313" key="2">
    <source>
        <dbReference type="EMBL" id="CAG8609515.1"/>
    </source>
</evidence>
<evidence type="ECO:0000256" key="1">
    <source>
        <dbReference type="ARBA" id="ARBA00022884"/>
    </source>
</evidence>
<dbReference type="AlphaFoldDB" id="A0A9N9GL23"/>
<protein>
    <submittedName>
        <fullName evidence="2">8042_t:CDS:1</fullName>
    </submittedName>
</protein>
<reference evidence="2" key="1">
    <citation type="submission" date="2021-06" db="EMBL/GenBank/DDBJ databases">
        <authorList>
            <person name="Kallberg Y."/>
            <person name="Tangrot J."/>
            <person name="Rosling A."/>
        </authorList>
    </citation>
    <scope>NUCLEOTIDE SEQUENCE</scope>
    <source>
        <strain evidence="2">UK204</strain>
    </source>
</reference>
<dbReference type="PANTHER" id="PTHR13734:SF5">
    <property type="entry name" value="CCA TRNA NUCLEOTIDYLTRANSFERASE, MITOCHONDRIAL"/>
    <property type="match status" value="1"/>
</dbReference>
<organism evidence="2 3">
    <name type="scientific">Funneliformis caledonium</name>
    <dbReference type="NCBI Taxonomy" id="1117310"/>
    <lineage>
        <taxon>Eukaryota</taxon>
        <taxon>Fungi</taxon>
        <taxon>Fungi incertae sedis</taxon>
        <taxon>Mucoromycota</taxon>
        <taxon>Glomeromycotina</taxon>
        <taxon>Glomeromycetes</taxon>
        <taxon>Glomerales</taxon>
        <taxon>Glomeraceae</taxon>
        <taxon>Funneliformis</taxon>
    </lineage>
</organism>
<dbReference type="Proteomes" id="UP000789570">
    <property type="component" value="Unassembled WGS sequence"/>
</dbReference>
<feature type="non-terminal residue" evidence="2">
    <location>
        <position position="226"/>
    </location>
</feature>
<evidence type="ECO:0000313" key="3">
    <source>
        <dbReference type="Proteomes" id="UP000789570"/>
    </source>
</evidence>
<dbReference type="OrthoDB" id="445712at2759"/>
<dbReference type="EMBL" id="CAJVPQ010002822">
    <property type="protein sequence ID" value="CAG8609515.1"/>
    <property type="molecule type" value="Genomic_DNA"/>
</dbReference>
<dbReference type="PANTHER" id="PTHR13734">
    <property type="entry name" value="TRNA-NUCLEOTIDYLTRANSFERASE"/>
    <property type="match status" value="1"/>
</dbReference>
<dbReference type="SUPFAM" id="SSF81891">
    <property type="entry name" value="Poly A polymerase C-terminal region-like"/>
    <property type="match status" value="1"/>
</dbReference>
<comment type="caution">
    <text evidence="2">The sequence shown here is derived from an EMBL/GenBank/DDBJ whole genome shotgun (WGS) entry which is preliminary data.</text>
</comment>
<accession>A0A9N9GL23</accession>
<dbReference type="GO" id="GO:0052929">
    <property type="term" value="F:ATP:3'-cytidine-cytidine-tRNA adenylyltransferase activity"/>
    <property type="evidence" value="ECO:0007669"/>
    <property type="project" value="TreeGrafter"/>
</dbReference>
<sequence>MLCIVDLEYAFQVEEAWNSNQTKPKFISSYLSKKDFGTPEEDAYIRYERRIIRTPLPAYETFKDDPLRVLICIRFASRFQFEIFDDIALNEKISRGRIGLEVDKMIKGHDPTRAIDLILNLGLYDIVFSSPPQETIVAGKFEDSKFFRQLNEDEKRKLYMAACTLPYKDMIYTEKRKRHPACRFCNPRRVKGVNLLFLFSNPNFEKPQQIELHSTIGLLIRELGSG</sequence>
<gene>
    <name evidence="2" type="ORF">FCALED_LOCUS9000</name>
</gene>